<evidence type="ECO:0000256" key="4">
    <source>
        <dbReference type="ARBA" id="ARBA00022597"/>
    </source>
</evidence>
<dbReference type="GO" id="GO:0005886">
    <property type="term" value="C:plasma membrane"/>
    <property type="evidence" value="ECO:0007669"/>
    <property type="project" value="UniProtKB-SubCell"/>
</dbReference>
<feature type="domain" description="Phosphotransferase system EIIC" evidence="9">
    <location>
        <begin position="24"/>
        <end position="374"/>
    </location>
</feature>
<dbReference type="AlphaFoldDB" id="A0A6N2RS86"/>
<feature type="transmembrane region" description="Helical" evidence="8">
    <location>
        <begin position="226"/>
        <end position="248"/>
    </location>
</feature>
<keyword evidence="2" id="KW-0813">Transport</keyword>
<comment type="subcellular location">
    <subcellularLocation>
        <location evidence="1">Cell membrane</location>
        <topology evidence="1">Multi-pass membrane protein</topology>
    </subcellularLocation>
</comment>
<keyword evidence="4" id="KW-0762">Sugar transport</keyword>
<evidence type="ECO:0000256" key="2">
    <source>
        <dbReference type="ARBA" id="ARBA00022448"/>
    </source>
</evidence>
<feature type="transmembrane region" description="Helical" evidence="8">
    <location>
        <begin position="338"/>
        <end position="359"/>
    </location>
</feature>
<evidence type="ECO:0000256" key="1">
    <source>
        <dbReference type="ARBA" id="ARBA00004651"/>
    </source>
</evidence>
<feature type="transmembrane region" description="Helical" evidence="8">
    <location>
        <begin position="278"/>
        <end position="298"/>
    </location>
</feature>
<dbReference type="GO" id="GO:0008982">
    <property type="term" value="F:protein-N(PI)-phosphohistidine-sugar phosphotransferase activity"/>
    <property type="evidence" value="ECO:0007669"/>
    <property type="project" value="InterPro"/>
</dbReference>
<proteinExistence type="predicted"/>
<evidence type="ECO:0000256" key="7">
    <source>
        <dbReference type="ARBA" id="ARBA00023136"/>
    </source>
</evidence>
<evidence type="ECO:0000256" key="6">
    <source>
        <dbReference type="ARBA" id="ARBA00022989"/>
    </source>
</evidence>
<feature type="transmembrane region" description="Helical" evidence="8">
    <location>
        <begin position="134"/>
        <end position="156"/>
    </location>
</feature>
<evidence type="ECO:0000259" key="9">
    <source>
        <dbReference type="Pfam" id="PF13303"/>
    </source>
</evidence>
<keyword evidence="5 8" id="KW-0812">Transmembrane</keyword>
<evidence type="ECO:0000256" key="3">
    <source>
        <dbReference type="ARBA" id="ARBA00022475"/>
    </source>
</evidence>
<feature type="transmembrane region" description="Helical" evidence="8">
    <location>
        <begin position="21"/>
        <end position="43"/>
    </location>
</feature>
<evidence type="ECO:0000256" key="5">
    <source>
        <dbReference type="ARBA" id="ARBA00022692"/>
    </source>
</evidence>
<feature type="transmembrane region" description="Helical" evidence="8">
    <location>
        <begin position="63"/>
        <end position="83"/>
    </location>
</feature>
<keyword evidence="6 8" id="KW-1133">Transmembrane helix</keyword>
<dbReference type="RefSeq" id="WP_156352901.1">
    <property type="nucleotide sequence ID" value="NZ_CACRST010000009.1"/>
</dbReference>
<dbReference type="EMBL" id="CACRST010000009">
    <property type="protein sequence ID" value="VYS83001.1"/>
    <property type="molecule type" value="Genomic_DNA"/>
</dbReference>
<feature type="transmembrane region" description="Helical" evidence="8">
    <location>
        <begin position="305"/>
        <end position="326"/>
    </location>
</feature>
<name>A0A6N2RS86_9FIRM</name>
<keyword evidence="3" id="KW-1003">Cell membrane</keyword>
<accession>A0A6N2RS86</accession>
<reference evidence="10" key="1">
    <citation type="submission" date="2019-11" db="EMBL/GenBank/DDBJ databases">
        <authorList>
            <person name="Feng L."/>
        </authorList>
    </citation>
    <scope>NUCLEOTIDE SEQUENCE</scope>
    <source>
        <strain evidence="10">BgluceraseaLFYP119</strain>
    </source>
</reference>
<gene>
    <name evidence="10" type="ORF">BGLFYP119_00756</name>
</gene>
<feature type="transmembrane region" description="Helical" evidence="8">
    <location>
        <begin position="176"/>
        <end position="205"/>
    </location>
</feature>
<evidence type="ECO:0000313" key="10">
    <source>
        <dbReference type="EMBL" id="VYS83001.1"/>
    </source>
</evidence>
<protein>
    <recommendedName>
        <fullName evidence="9">Phosphotransferase system EIIC domain-containing protein</fullName>
    </recommendedName>
</protein>
<dbReference type="Pfam" id="PF13303">
    <property type="entry name" value="PTS_EIIC_2"/>
    <property type="match status" value="1"/>
</dbReference>
<sequence>MGNQRQSFLRRKNVVISFRRYGIDAMSAMALGLFASLLIGTIINTIGQNVAPGSMISEKLLEIGGYATSVTGPVMALAIGHALMAPPLVLYSLAAVGAACNALGGSGGPLAVFFIGIVACEIGKLVSKETKIDIIVTPAATIITGGVLALIFAPLFKTVCDALGVFIGWATNLQPLLMGVVVSVVVGAVLTLPISSAAICAAIGLSGSAVLAGLADGSATLEIWNGLSLAGGAATAGCCAHMLGYAVLSFPDNGIGGFVAQGIGTSMLQVPNLMKKPVLWIPPSITAAITGALSTCVFQMRNNGPAISSGMGTSGLVGPIGVISGWGNLPEGYQAGAFQWIGMVMICFILPIVITWIIGKVFRAKGILKEGDLKIDLG</sequence>
<keyword evidence="7 8" id="KW-0472">Membrane</keyword>
<organism evidence="10">
    <name type="scientific">Blautia glucerasea</name>
    <dbReference type="NCBI Taxonomy" id="536633"/>
    <lineage>
        <taxon>Bacteria</taxon>
        <taxon>Bacillati</taxon>
        <taxon>Bacillota</taxon>
        <taxon>Clostridia</taxon>
        <taxon>Lachnospirales</taxon>
        <taxon>Lachnospiraceae</taxon>
        <taxon>Blautia</taxon>
    </lineage>
</organism>
<dbReference type="GO" id="GO:0009401">
    <property type="term" value="P:phosphoenolpyruvate-dependent sugar phosphotransferase system"/>
    <property type="evidence" value="ECO:0007669"/>
    <property type="project" value="InterPro"/>
</dbReference>
<evidence type="ECO:0000256" key="8">
    <source>
        <dbReference type="SAM" id="Phobius"/>
    </source>
</evidence>
<dbReference type="InterPro" id="IPR003352">
    <property type="entry name" value="PTS_EIIC"/>
</dbReference>